<name>A0A7H0FUF5_9GAMM</name>
<gene>
    <name evidence="1" type="ORF">H8B22_09070</name>
</gene>
<sequence>MSQNLASTHLDDAQWAGIDQHLDTLEAALEPILVAINGNGQRRRLAKMGDGSEAFCRKAYDAMHANRALLPPAVDVDEMGRDLRSHDALNARMTRVVRLLEKMRDTDTALGSDVMVAALAGYHLLKFSKGEGLEALNREMGKRFEGNGQRNEVEAPAA</sequence>
<dbReference type="EMBL" id="CP060820">
    <property type="protein sequence ID" value="QNP39671.1"/>
    <property type="molecule type" value="Genomic_DNA"/>
</dbReference>
<dbReference type="KEGG" id="lsx:H8B22_09070"/>
<reference evidence="1 2" key="1">
    <citation type="submission" date="2020-08" db="EMBL/GenBank/DDBJ databases">
        <title>Lysobacter sp. II4 sp. nov., isolated from soil.</title>
        <authorList>
            <person name="Woo C.Y."/>
            <person name="Kim J."/>
        </authorList>
    </citation>
    <scope>NUCLEOTIDE SEQUENCE [LARGE SCALE GENOMIC DNA]</scope>
    <source>
        <strain evidence="1 2">II4</strain>
    </source>
</reference>
<dbReference type="RefSeq" id="WP_187711117.1">
    <property type="nucleotide sequence ID" value="NZ_CP060820.1"/>
</dbReference>
<dbReference type="Proteomes" id="UP000516018">
    <property type="component" value="Chromosome"/>
</dbReference>
<protein>
    <submittedName>
        <fullName evidence="1">Uncharacterized protein</fullName>
    </submittedName>
</protein>
<proteinExistence type="predicted"/>
<evidence type="ECO:0000313" key="1">
    <source>
        <dbReference type="EMBL" id="QNP39671.1"/>
    </source>
</evidence>
<evidence type="ECO:0000313" key="2">
    <source>
        <dbReference type="Proteomes" id="UP000516018"/>
    </source>
</evidence>
<dbReference type="AlphaFoldDB" id="A0A7H0FUF5"/>
<keyword evidence="2" id="KW-1185">Reference proteome</keyword>
<accession>A0A7H0FUF5</accession>
<organism evidence="1 2">
    <name type="scientific">Agrilutibacter terrestris</name>
    <dbReference type="NCBI Taxonomy" id="2865112"/>
    <lineage>
        <taxon>Bacteria</taxon>
        <taxon>Pseudomonadati</taxon>
        <taxon>Pseudomonadota</taxon>
        <taxon>Gammaproteobacteria</taxon>
        <taxon>Lysobacterales</taxon>
        <taxon>Lysobacteraceae</taxon>
        <taxon>Agrilutibacter</taxon>
    </lineage>
</organism>